<organism evidence="2 3">
    <name type="scientific">Yoonia litorea</name>
    <dbReference type="NCBI Taxonomy" id="1123755"/>
    <lineage>
        <taxon>Bacteria</taxon>
        <taxon>Pseudomonadati</taxon>
        <taxon>Pseudomonadota</taxon>
        <taxon>Alphaproteobacteria</taxon>
        <taxon>Rhodobacterales</taxon>
        <taxon>Paracoccaceae</taxon>
        <taxon>Yoonia</taxon>
    </lineage>
</organism>
<dbReference type="Gene3D" id="3.90.1570.50">
    <property type="match status" value="1"/>
</dbReference>
<dbReference type="InterPro" id="IPR014001">
    <property type="entry name" value="Helicase_ATP-bd"/>
</dbReference>
<dbReference type="AlphaFoldDB" id="A0A1I6MWG2"/>
<dbReference type="STRING" id="1123755.SAMN05444714_2460"/>
<dbReference type="Proteomes" id="UP000198926">
    <property type="component" value="Unassembled WGS sequence"/>
</dbReference>
<dbReference type="OrthoDB" id="9758243at2"/>
<dbReference type="EMBL" id="FOZM01000002">
    <property type="protein sequence ID" value="SFS20042.1"/>
    <property type="molecule type" value="Genomic_DNA"/>
</dbReference>
<sequence>MNIHTERTFQDIIKASLCAKGGYTEGDRTTFNAERGLFPPSIFQFIQATQPDTWDALQRAYGPKVEARVLERIMETKAKDGTLHLLRQGFRDVTVGQVKLAYFQPNTGLNPDTAARYAANILEVTDEVHQSTRDTADRLDLVLSLNGIPVATAELKNSFTGQTVENAVKQYKFDRSPKDAVLAFKSGALVHFAVDASDVFMTTKLAGKATFFLPFNRGRDGGAGNPDHPSGHRTAYLWEDVWAKDRWLDIIQRFMFLDRKEEKDDKGKLKVKETMIFPRYHQLDAVTALIADARAQGAGQNYLIQHSAGSGKSNSIAWLSHRLAGLHDAQDKRVFDSVIVITDRRVLDAQLQETVFGIDHKSGQVERIDPAKGSKSPQLAKALNEGKQIIVCTLQSFSAVYGSDAHDVLDQSGKRFAVIVDEAHGSQHGSAAEDVRKVLGSEGKEAVELADGDVDPLIVNAIRQKGRQPNLSFFAFTATPKKRTVETFGHYPPGANEPAPFHIYSMRQAIEEGFIHDVLKGYTTYKAFYRLEKTIEDDPELEKKKAQKAIARFMSLHPHNLAQKTEVMVEHYRTHVRHRLGGRAKAMVVTSSRLHAVRYHQAFQKYINAKGYDLGVLVAFSGSVPDPDIPGQEYTEPGMNGIKETELPEKFGKADQHFLIVAEKYQTGFDQPLLHTMYVDKRLQDLAAVQTLSRLNRTTSGKDDTFVLDFVNEADEIKEAFKPYFETAEIDEPTDPNQIYVLHSTLVNTQVFWAQELDAFAQAFYDPKRRPSDQGKLYAATDPAVERFSAKLDEDEQETFRKTLTQFLRLYAAITQMVRLEDIELEKLYTFGRLLRARLPRREGGGALAIDGDVGLEYYRLKKTSEGDASLVQGDAVPLSGTTSVGTSTAGDPEVAHLSEILGQVNDRFNFDFTDADKLAVDQWAADMMADASVVAQARSNSYENFTMANADAVMDKAFARNERNPEVLAKLLGNAEAWAMVRDAVLKAVYDSAQHRH</sequence>
<dbReference type="Pfam" id="PF18766">
    <property type="entry name" value="SWI2_SNF2"/>
    <property type="match status" value="1"/>
</dbReference>
<dbReference type="InterPro" id="IPR055180">
    <property type="entry name" value="HsdR_RecA-like_helicase_dom_2"/>
</dbReference>
<dbReference type="InterPro" id="IPR027417">
    <property type="entry name" value="P-loop_NTPase"/>
</dbReference>
<dbReference type="SMART" id="SM00487">
    <property type="entry name" value="DEXDc"/>
    <property type="match status" value="1"/>
</dbReference>
<dbReference type="SUPFAM" id="SSF52540">
    <property type="entry name" value="P-loop containing nucleoside triphosphate hydrolases"/>
    <property type="match status" value="1"/>
</dbReference>
<name>A0A1I6MWG2_9RHOB</name>
<dbReference type="InterPro" id="IPR040980">
    <property type="entry name" value="SWI2_SNF2"/>
</dbReference>
<dbReference type="Pfam" id="PF22679">
    <property type="entry name" value="T1R_D3-like"/>
    <property type="match status" value="1"/>
</dbReference>
<gene>
    <name evidence="2" type="ORF">SAMN05444714_2460</name>
</gene>
<dbReference type="GO" id="GO:0009035">
    <property type="term" value="F:type I site-specific deoxyribonuclease activity"/>
    <property type="evidence" value="ECO:0007669"/>
    <property type="project" value="UniProtKB-EC"/>
</dbReference>
<reference evidence="2 3" key="1">
    <citation type="submission" date="2016-10" db="EMBL/GenBank/DDBJ databases">
        <authorList>
            <person name="de Groot N.N."/>
        </authorList>
    </citation>
    <scope>NUCLEOTIDE SEQUENCE [LARGE SCALE GENOMIC DNA]</scope>
    <source>
        <strain evidence="2 3">DSM 29433</strain>
    </source>
</reference>
<dbReference type="GO" id="GO:0005524">
    <property type="term" value="F:ATP binding"/>
    <property type="evidence" value="ECO:0007669"/>
    <property type="project" value="UniProtKB-KW"/>
</dbReference>
<dbReference type="GO" id="GO:0009307">
    <property type="term" value="P:DNA restriction-modification system"/>
    <property type="evidence" value="ECO:0007669"/>
    <property type="project" value="UniProtKB-KW"/>
</dbReference>
<dbReference type="PANTHER" id="PTHR42927">
    <property type="entry name" value="HELICASE SUPERFAMILY 1 AND 2 DOMAIN-CONTAINING PROTEIN"/>
    <property type="match status" value="1"/>
</dbReference>
<dbReference type="PANTHER" id="PTHR42927:SF1">
    <property type="entry name" value="HELICASE SUPERFAMILY 1 AND 2 DOMAIN-CONTAINING PROTEIN"/>
    <property type="match status" value="1"/>
</dbReference>
<dbReference type="InterPro" id="IPR007409">
    <property type="entry name" value="Restrct_endonuc_type1_HsdR_N"/>
</dbReference>
<keyword evidence="3" id="KW-1185">Reference proteome</keyword>
<accession>A0A1I6MWG2</accession>
<protein>
    <submittedName>
        <fullName evidence="2">Type I restriction enzyme, R subunit</fullName>
    </submittedName>
</protein>
<dbReference type="GO" id="GO:0003677">
    <property type="term" value="F:DNA binding"/>
    <property type="evidence" value="ECO:0007669"/>
    <property type="project" value="UniProtKB-KW"/>
</dbReference>
<dbReference type="Pfam" id="PF04313">
    <property type="entry name" value="HSDR_N"/>
    <property type="match status" value="1"/>
</dbReference>
<dbReference type="RefSeq" id="WP_090208862.1">
    <property type="nucleotide sequence ID" value="NZ_FOZM01000002.1"/>
</dbReference>
<feature type="domain" description="Helicase ATP-binding" evidence="1">
    <location>
        <begin position="274"/>
        <end position="504"/>
    </location>
</feature>
<evidence type="ECO:0000313" key="2">
    <source>
        <dbReference type="EMBL" id="SFS20042.1"/>
    </source>
</evidence>
<evidence type="ECO:0000313" key="3">
    <source>
        <dbReference type="Proteomes" id="UP000198926"/>
    </source>
</evidence>
<proteinExistence type="predicted"/>
<dbReference type="Gene3D" id="3.40.50.300">
    <property type="entry name" value="P-loop containing nucleotide triphosphate hydrolases"/>
    <property type="match status" value="2"/>
</dbReference>
<evidence type="ECO:0000259" key="1">
    <source>
        <dbReference type="SMART" id="SM00487"/>
    </source>
</evidence>